<dbReference type="EMBL" id="AP008217">
    <property type="protein sequence ID" value="BAF28689.2"/>
    <property type="molecule type" value="Genomic_DNA"/>
</dbReference>
<keyword evidence="4" id="KW-0067">ATP-binding</keyword>
<reference evidence="8" key="2">
    <citation type="journal article" date="2008" name="Nucleic Acids Res.">
        <title>The rice annotation project database (RAP-DB): 2008 update.</title>
        <authorList>
            <consortium name="The rice annotation project (RAP)"/>
        </authorList>
    </citation>
    <scope>GENOME REANNOTATION</scope>
    <source>
        <strain evidence="8">cv. Nipponbare</strain>
    </source>
</reference>
<accession>Q0IRH6</accession>
<evidence type="ECO:0000256" key="2">
    <source>
        <dbReference type="ARBA" id="ARBA00022679"/>
    </source>
</evidence>
<keyword evidence="3" id="KW-0547">Nucleotide-binding</keyword>
<evidence type="ECO:0000256" key="4">
    <source>
        <dbReference type="ARBA" id="ARBA00022840"/>
    </source>
</evidence>
<dbReference type="PANTHER" id="PTHR11055:SF60">
    <property type="entry name" value="ADENYLYL-SULFATE KINASE"/>
    <property type="match status" value="1"/>
</dbReference>
<comment type="pathway">
    <text evidence="1">Sulfur metabolism.</text>
</comment>
<evidence type="ECO:0000313" key="7">
    <source>
        <dbReference type="EMBL" id="BAF28689.2"/>
    </source>
</evidence>
<organism evidence="7 8">
    <name type="scientific">Oryza sativa subsp. japonica</name>
    <name type="common">Rice</name>
    <dbReference type="NCBI Taxonomy" id="39947"/>
    <lineage>
        <taxon>Eukaryota</taxon>
        <taxon>Viridiplantae</taxon>
        <taxon>Streptophyta</taxon>
        <taxon>Embryophyta</taxon>
        <taxon>Tracheophyta</taxon>
        <taxon>Spermatophyta</taxon>
        <taxon>Magnoliopsida</taxon>
        <taxon>Liliopsida</taxon>
        <taxon>Poales</taxon>
        <taxon>Poaceae</taxon>
        <taxon>BOP clade</taxon>
        <taxon>Oryzoideae</taxon>
        <taxon>Oryzeae</taxon>
        <taxon>Oryzinae</taxon>
        <taxon>Oryza</taxon>
        <taxon>Oryza sativa</taxon>
    </lineage>
</organism>
<dbReference type="Pfam" id="PF01583">
    <property type="entry name" value="APS_kinase"/>
    <property type="match status" value="1"/>
</dbReference>
<sequence length="152" mass="16484">MSVVTAAAAGSSWDRKAGRSEAAVPAAAPVDGKDDDDVLPVLNKLMTSTVGKSTNIRWHDCPVNQLDRQKLLNQKGCVVWITGLSGSGKSTLACALSRELHSRGHLTYVLDGDNLRHGLNKDLSFKAKDRAENIRRVGLFGSKISPWMIIFL</sequence>
<dbReference type="GO" id="GO:0005524">
    <property type="term" value="F:ATP binding"/>
    <property type="evidence" value="ECO:0007669"/>
    <property type="project" value="UniProtKB-KW"/>
</dbReference>
<dbReference type="GO" id="GO:0016740">
    <property type="term" value="F:transferase activity"/>
    <property type="evidence" value="ECO:0007669"/>
    <property type="project" value="UniProtKB-KW"/>
</dbReference>
<dbReference type="PANTHER" id="PTHR11055">
    <property type="entry name" value="BIFUNCTIONAL 3'-PHOSPHOADENOSINE 5'-PHOSPHOSULFATE SYNTHASE"/>
    <property type="match status" value="1"/>
</dbReference>
<evidence type="ECO:0000259" key="6">
    <source>
        <dbReference type="Pfam" id="PF01583"/>
    </source>
</evidence>
<feature type="domain" description="APS kinase" evidence="6">
    <location>
        <begin position="75"/>
        <end position="145"/>
    </location>
</feature>
<keyword evidence="2" id="KW-0808">Transferase</keyword>
<evidence type="ECO:0000313" key="8">
    <source>
        <dbReference type="Proteomes" id="UP000000763"/>
    </source>
</evidence>
<evidence type="ECO:0000256" key="3">
    <source>
        <dbReference type="ARBA" id="ARBA00022741"/>
    </source>
</evidence>
<dbReference type="InterPro" id="IPR027417">
    <property type="entry name" value="P-loop_NTPase"/>
</dbReference>
<protein>
    <submittedName>
        <fullName evidence="7">Os11g0634800 protein</fullName>
    </submittedName>
</protein>
<dbReference type="KEGG" id="dosa:Os11g0634800"/>
<name>Q0IRH6_ORYSJ</name>
<gene>
    <name evidence="7" type="ordered locus">Os11g0634800</name>
</gene>
<dbReference type="SUPFAM" id="SSF52540">
    <property type="entry name" value="P-loop containing nucleoside triphosphate hydrolases"/>
    <property type="match status" value="1"/>
</dbReference>
<evidence type="ECO:0000256" key="1">
    <source>
        <dbReference type="ARBA" id="ARBA00004678"/>
    </source>
</evidence>
<dbReference type="AlphaFoldDB" id="Q0IRH6"/>
<evidence type="ECO:0000256" key="5">
    <source>
        <dbReference type="SAM" id="MobiDB-lite"/>
    </source>
</evidence>
<reference evidence="7 8" key="1">
    <citation type="journal article" date="2005" name="Nature">
        <title>The map-based sequence of the rice genome.</title>
        <authorList>
            <consortium name="International rice genome sequencing project (IRGSP)"/>
            <person name="Matsumoto T."/>
            <person name="Wu J."/>
            <person name="Kanamori H."/>
            <person name="Katayose Y."/>
            <person name="Fujisawa M."/>
            <person name="Namiki N."/>
            <person name="Mizuno H."/>
            <person name="Yamamoto K."/>
            <person name="Antonio B.A."/>
            <person name="Baba T."/>
            <person name="Sakata K."/>
            <person name="Nagamura Y."/>
            <person name="Aoki H."/>
            <person name="Arikawa K."/>
            <person name="Arita K."/>
            <person name="Bito T."/>
            <person name="Chiden Y."/>
            <person name="Fujitsuka N."/>
            <person name="Fukunaka R."/>
            <person name="Hamada M."/>
            <person name="Harada C."/>
            <person name="Hayashi A."/>
            <person name="Hijishita S."/>
            <person name="Honda M."/>
            <person name="Hosokawa S."/>
            <person name="Ichikawa Y."/>
            <person name="Idonuma A."/>
            <person name="Iijima M."/>
            <person name="Ikeda M."/>
            <person name="Ikeno M."/>
            <person name="Ito K."/>
            <person name="Ito S."/>
            <person name="Ito T."/>
            <person name="Ito Y."/>
            <person name="Ito Y."/>
            <person name="Iwabuchi A."/>
            <person name="Kamiya K."/>
            <person name="Karasawa W."/>
            <person name="Kurita K."/>
            <person name="Katagiri S."/>
            <person name="Kikuta A."/>
            <person name="Kobayashi H."/>
            <person name="Kobayashi N."/>
            <person name="Machita K."/>
            <person name="Maehara T."/>
            <person name="Masukawa M."/>
            <person name="Mizubayashi T."/>
            <person name="Mukai Y."/>
            <person name="Nagasaki H."/>
            <person name="Nagata Y."/>
            <person name="Naito S."/>
            <person name="Nakashima M."/>
            <person name="Nakama Y."/>
            <person name="Nakamichi Y."/>
            <person name="Nakamura M."/>
            <person name="Meguro A."/>
            <person name="Negishi M."/>
            <person name="Ohta I."/>
            <person name="Ohta T."/>
            <person name="Okamoto M."/>
            <person name="Ono N."/>
            <person name="Saji S."/>
            <person name="Sakaguchi M."/>
            <person name="Sakai K."/>
            <person name="Shibata M."/>
            <person name="Shimokawa T."/>
            <person name="Song J."/>
            <person name="Takazaki Y."/>
            <person name="Terasawa K."/>
            <person name="Tsugane M."/>
            <person name="Tsuji K."/>
            <person name="Ueda S."/>
            <person name="Waki K."/>
            <person name="Yamagata H."/>
            <person name="Yamamoto M."/>
            <person name="Yamamoto S."/>
            <person name="Yamane H."/>
            <person name="Yoshiki S."/>
            <person name="Yoshihara R."/>
            <person name="Yukawa K."/>
            <person name="Zhong H."/>
            <person name="Yano M."/>
            <person name="Yuan Q."/>
            <person name="Ouyang S."/>
            <person name="Liu J."/>
            <person name="Jones K.M."/>
            <person name="Gansberger K."/>
            <person name="Moffat K."/>
            <person name="Hill J."/>
            <person name="Bera J."/>
            <person name="Fadrosh D."/>
            <person name="Jin S."/>
            <person name="Johri S."/>
            <person name="Kim M."/>
            <person name="Overton L."/>
            <person name="Reardon M."/>
            <person name="Tsitrin T."/>
            <person name="Vuong H."/>
            <person name="Weaver B."/>
            <person name="Ciecko A."/>
            <person name="Tallon L."/>
            <person name="Jackson J."/>
            <person name="Pai G."/>
            <person name="Aken S.V."/>
            <person name="Utterback T."/>
            <person name="Reidmuller S."/>
            <person name="Feldblyum T."/>
            <person name="Hsiao J."/>
            <person name="Zismann V."/>
            <person name="Iobst S."/>
            <person name="de Vazeille A.R."/>
            <person name="Buell C.R."/>
            <person name="Ying K."/>
            <person name="Li Y."/>
            <person name="Lu T."/>
            <person name="Huang Y."/>
            <person name="Zhao Q."/>
            <person name="Feng Q."/>
            <person name="Zhang L."/>
            <person name="Zhu J."/>
            <person name="Weng Q."/>
            <person name="Mu J."/>
            <person name="Lu Y."/>
            <person name="Fan D."/>
            <person name="Liu Y."/>
            <person name="Guan J."/>
            <person name="Zhang Y."/>
            <person name="Yu S."/>
            <person name="Liu X."/>
            <person name="Zhang Y."/>
            <person name="Hong G."/>
            <person name="Han B."/>
            <person name="Choisne N."/>
            <person name="Demange N."/>
            <person name="Orjeda G."/>
            <person name="Samain S."/>
            <person name="Cattolico L."/>
            <person name="Pelletier E."/>
            <person name="Couloux A."/>
            <person name="Segurens B."/>
            <person name="Wincker P."/>
            <person name="D'Hont A."/>
            <person name="Scarpelli C."/>
            <person name="Weissenbach J."/>
            <person name="Salanoubat M."/>
            <person name="Quetier F."/>
            <person name="Yu Y."/>
            <person name="Kim H.R."/>
            <person name="Rambo T."/>
            <person name="Currie J."/>
            <person name="Collura K."/>
            <person name="Luo M."/>
            <person name="Yang T."/>
            <person name="Ammiraju J.S.S."/>
            <person name="Engler F."/>
            <person name="Soderlund C."/>
            <person name="Wing R.A."/>
            <person name="Palmer L.E."/>
            <person name="de la Bastide M."/>
            <person name="Spiegel L."/>
            <person name="Nascimento L."/>
            <person name="Zutavern T."/>
            <person name="O'Shaughnessy A."/>
            <person name="Dike S."/>
            <person name="Dedhia N."/>
            <person name="Preston R."/>
            <person name="Balija V."/>
            <person name="McCombie W.R."/>
            <person name="Chow T."/>
            <person name="Chen H."/>
            <person name="Chung M."/>
            <person name="Chen C."/>
            <person name="Shaw J."/>
            <person name="Wu H."/>
            <person name="Hsiao K."/>
            <person name="Chao Y."/>
            <person name="Chu M."/>
            <person name="Cheng C."/>
            <person name="Hour A."/>
            <person name="Lee P."/>
            <person name="Lin S."/>
            <person name="Lin Y."/>
            <person name="Liou J."/>
            <person name="Liu S."/>
            <person name="Hsing Y."/>
            <person name="Raghuvanshi S."/>
            <person name="Mohanty A."/>
            <person name="Bharti A.K."/>
            <person name="Gaur A."/>
            <person name="Gupta V."/>
            <person name="Kumar D."/>
            <person name="Ravi V."/>
            <person name="Vij S."/>
            <person name="Kapur A."/>
            <person name="Khurana P."/>
            <person name="Khurana P."/>
            <person name="Khurana J.P."/>
            <person name="Tyagi A.K."/>
            <person name="Gaikwad K."/>
            <person name="Singh A."/>
            <person name="Dalal V."/>
            <person name="Srivastava S."/>
            <person name="Dixit A."/>
            <person name="Pal A.K."/>
            <person name="Ghazi I.A."/>
            <person name="Yadav M."/>
            <person name="Pandit A."/>
            <person name="Bhargava A."/>
            <person name="Sureshbabu K."/>
            <person name="Batra K."/>
            <person name="Sharma T.R."/>
            <person name="Mohapatra T."/>
            <person name="Singh N.K."/>
            <person name="Messing J."/>
            <person name="Nelson A.B."/>
            <person name="Fuks G."/>
            <person name="Kavchok S."/>
            <person name="Keizer G."/>
            <person name="Linton E."/>
            <person name="Llaca V."/>
            <person name="Song R."/>
            <person name="Tanyolac B."/>
            <person name="Young S."/>
            <person name="Ho-Il K."/>
            <person name="Hahn J.H."/>
            <person name="Sangsakoo G."/>
            <person name="Vanavichit A."/>
            <person name="de Mattos Luiz.A.T."/>
            <person name="Zimmer P.D."/>
            <person name="Malone G."/>
            <person name="Dellagostin O."/>
            <person name="de Oliveira A.C."/>
            <person name="Bevan M."/>
            <person name="Bancroft I."/>
            <person name="Minx P."/>
            <person name="Cordum H."/>
            <person name="Wilson R."/>
            <person name="Cheng Z."/>
            <person name="Jin W."/>
            <person name="Jiang J."/>
            <person name="Leong S.A."/>
            <person name="Iwama H."/>
            <person name="Gojobori T."/>
            <person name="Itoh T."/>
            <person name="Niimura Y."/>
            <person name="Fujii Y."/>
            <person name="Habara T."/>
            <person name="Sakai H."/>
            <person name="Sato Y."/>
            <person name="Wilson G."/>
            <person name="Kumar K."/>
            <person name="McCouch S."/>
            <person name="Juretic N."/>
            <person name="Hoen D."/>
            <person name="Wright S."/>
            <person name="Bruskiewich R."/>
            <person name="Bureau T."/>
            <person name="Miyao A."/>
            <person name="Hirochika H."/>
            <person name="Nishikawa T."/>
            <person name="Kadowaki K."/>
            <person name="Sugiura M."/>
            <person name="Burr B."/>
            <person name="Sasaki T."/>
        </authorList>
    </citation>
    <scope>NUCLEOTIDE SEQUENCE [LARGE SCALE GENOMIC DNA]</scope>
    <source>
        <strain evidence="8">cv. Nipponbare</strain>
    </source>
</reference>
<dbReference type="InterPro" id="IPR059117">
    <property type="entry name" value="APS_kinase_dom"/>
</dbReference>
<dbReference type="Proteomes" id="UP000000763">
    <property type="component" value="Chromosome 11"/>
</dbReference>
<proteinExistence type="predicted"/>
<feature type="region of interest" description="Disordered" evidence="5">
    <location>
        <begin position="1"/>
        <end position="30"/>
    </location>
</feature>
<dbReference type="Gene3D" id="3.40.50.300">
    <property type="entry name" value="P-loop containing nucleotide triphosphate hydrolases"/>
    <property type="match status" value="1"/>
</dbReference>